<dbReference type="PROSITE" id="PS51186">
    <property type="entry name" value="GNAT"/>
    <property type="match status" value="2"/>
</dbReference>
<feature type="domain" description="N-acetyltransferase" evidence="3">
    <location>
        <begin position="1"/>
        <end position="138"/>
    </location>
</feature>
<accession>A0A5D0CPQ0</accession>
<evidence type="ECO:0000313" key="4">
    <source>
        <dbReference type="EMBL" id="TYA11762.1"/>
    </source>
</evidence>
<dbReference type="AlphaFoldDB" id="A0A5D0CPQ0"/>
<dbReference type="InterPro" id="IPR050832">
    <property type="entry name" value="Bact_Acetyltransf"/>
</dbReference>
<evidence type="ECO:0000256" key="1">
    <source>
        <dbReference type="ARBA" id="ARBA00022679"/>
    </source>
</evidence>
<organism evidence="4 5">
    <name type="scientific">Paenibacillus faecis</name>
    <dbReference type="NCBI Taxonomy" id="862114"/>
    <lineage>
        <taxon>Bacteria</taxon>
        <taxon>Bacillati</taxon>
        <taxon>Bacillota</taxon>
        <taxon>Bacilli</taxon>
        <taxon>Bacillales</taxon>
        <taxon>Paenibacillaceae</taxon>
        <taxon>Paenibacillus</taxon>
    </lineage>
</organism>
<dbReference type="Gene3D" id="3.40.630.30">
    <property type="match status" value="2"/>
</dbReference>
<name>A0A5D0CPQ0_9BACL</name>
<dbReference type="CDD" id="cd04301">
    <property type="entry name" value="NAT_SF"/>
    <property type="match status" value="1"/>
</dbReference>
<dbReference type="PANTHER" id="PTHR43877">
    <property type="entry name" value="AMINOALKYLPHOSPHONATE N-ACETYLTRANSFERASE-RELATED-RELATED"/>
    <property type="match status" value="1"/>
</dbReference>
<dbReference type="GO" id="GO:0016747">
    <property type="term" value="F:acyltransferase activity, transferring groups other than amino-acyl groups"/>
    <property type="evidence" value="ECO:0007669"/>
    <property type="project" value="InterPro"/>
</dbReference>
<evidence type="ECO:0000256" key="2">
    <source>
        <dbReference type="ARBA" id="ARBA00023315"/>
    </source>
</evidence>
<reference evidence="4 5" key="1">
    <citation type="submission" date="2019-08" db="EMBL/GenBank/DDBJ databases">
        <title>Genome sequencing of Paenibacillus faecis DSM 23593(T).</title>
        <authorList>
            <person name="Kook J.-K."/>
            <person name="Park S.-N."/>
            <person name="Lim Y.K."/>
        </authorList>
    </citation>
    <scope>NUCLEOTIDE SEQUENCE [LARGE SCALE GENOMIC DNA]</scope>
    <source>
        <strain evidence="4 5">DSM 23593</strain>
    </source>
</reference>
<protein>
    <submittedName>
        <fullName evidence="4">GNAT family N-acetyltransferase</fullName>
    </submittedName>
</protein>
<evidence type="ECO:0000259" key="3">
    <source>
        <dbReference type="PROSITE" id="PS51186"/>
    </source>
</evidence>
<dbReference type="EMBL" id="VSDO01000004">
    <property type="protein sequence ID" value="TYA11762.1"/>
    <property type="molecule type" value="Genomic_DNA"/>
</dbReference>
<dbReference type="InterPro" id="IPR016181">
    <property type="entry name" value="Acyl_CoA_acyltransferase"/>
</dbReference>
<dbReference type="PANTHER" id="PTHR43877:SF2">
    <property type="entry name" value="AMINOALKYLPHOSPHONATE N-ACETYLTRANSFERASE-RELATED"/>
    <property type="match status" value="1"/>
</dbReference>
<dbReference type="SUPFAM" id="SSF55729">
    <property type="entry name" value="Acyl-CoA N-acyltransferases (Nat)"/>
    <property type="match status" value="2"/>
</dbReference>
<dbReference type="OrthoDB" id="4228396at2"/>
<keyword evidence="5" id="KW-1185">Reference proteome</keyword>
<dbReference type="Pfam" id="PF13673">
    <property type="entry name" value="Acetyltransf_10"/>
    <property type="match status" value="1"/>
</dbReference>
<sequence>MIRFQLTMEQFADRFFGPEGNAREHSFVALRGNEPVGLILGGIREYEGVPTMRCGALAVIPEERGRGVSRRLMELHDQEAVSRGCRQLYLEVIAGNERAISFYDKLGYRKVYELSYFHLKDTGHLRPVAGKEMAVRRTEWASFEAWVAQRRYFHLNWQNDLNSIRESSAFSFFRAAINDETVGMLAITGDGRISVLLVDRRFRGRGAATMLLGTAARELNLSRMSVSLANNAEMEGFLLGRGFQRDSLFQYEMYLSLPRANSAEML</sequence>
<keyword evidence="2" id="KW-0012">Acyltransferase</keyword>
<dbReference type="Pfam" id="PF00583">
    <property type="entry name" value="Acetyltransf_1"/>
    <property type="match status" value="1"/>
</dbReference>
<keyword evidence="1 4" id="KW-0808">Transferase</keyword>
<gene>
    <name evidence="4" type="ORF">FRY98_20235</name>
</gene>
<comment type="caution">
    <text evidence="4">The sequence shown here is derived from an EMBL/GenBank/DDBJ whole genome shotgun (WGS) entry which is preliminary data.</text>
</comment>
<feature type="domain" description="N-acetyltransferase" evidence="3">
    <location>
        <begin position="133"/>
        <end position="260"/>
    </location>
</feature>
<proteinExistence type="predicted"/>
<dbReference type="InterPro" id="IPR000182">
    <property type="entry name" value="GNAT_dom"/>
</dbReference>
<evidence type="ECO:0000313" key="5">
    <source>
        <dbReference type="Proteomes" id="UP000325218"/>
    </source>
</evidence>
<dbReference type="Proteomes" id="UP000325218">
    <property type="component" value="Unassembled WGS sequence"/>
</dbReference>